<accession>A0A8S1IZY1</accession>
<keyword evidence="4" id="KW-1185">Reference proteome</keyword>
<dbReference type="InterPro" id="IPR002048">
    <property type="entry name" value="EF_hand_dom"/>
</dbReference>
<reference evidence="3" key="1">
    <citation type="submission" date="2020-12" db="EMBL/GenBank/DDBJ databases">
        <authorList>
            <person name="Iha C."/>
        </authorList>
    </citation>
    <scope>NUCLEOTIDE SEQUENCE</scope>
</reference>
<sequence length="122" mass="13751">MNIPELSINPLCQRIIRFYEGVNFMEFCRMLAPFSERATHEMKVAAILEVFDVDGDGLVSREDLDLVLRQLAGTCLSEKEVGELVQLAFEEAGAKDQLSLEDFSKALKGRELNMVVEIPVQM</sequence>
<dbReference type="Gene3D" id="1.10.238.10">
    <property type="entry name" value="EF-hand"/>
    <property type="match status" value="1"/>
</dbReference>
<proteinExistence type="predicted"/>
<protein>
    <recommendedName>
        <fullName evidence="2">EF-hand domain-containing protein</fullName>
    </recommendedName>
</protein>
<dbReference type="EMBL" id="CAJHUC010001030">
    <property type="protein sequence ID" value="CAD7699489.1"/>
    <property type="molecule type" value="Genomic_DNA"/>
</dbReference>
<dbReference type="Proteomes" id="UP000708148">
    <property type="component" value="Unassembled WGS sequence"/>
</dbReference>
<evidence type="ECO:0000313" key="4">
    <source>
        <dbReference type="Proteomes" id="UP000708148"/>
    </source>
</evidence>
<dbReference type="SUPFAM" id="SSF47473">
    <property type="entry name" value="EF-hand"/>
    <property type="match status" value="1"/>
</dbReference>
<evidence type="ECO:0000256" key="1">
    <source>
        <dbReference type="ARBA" id="ARBA00022837"/>
    </source>
</evidence>
<organism evidence="3 4">
    <name type="scientific">Ostreobium quekettii</name>
    <dbReference type="NCBI Taxonomy" id="121088"/>
    <lineage>
        <taxon>Eukaryota</taxon>
        <taxon>Viridiplantae</taxon>
        <taxon>Chlorophyta</taxon>
        <taxon>core chlorophytes</taxon>
        <taxon>Ulvophyceae</taxon>
        <taxon>TCBD clade</taxon>
        <taxon>Bryopsidales</taxon>
        <taxon>Ostreobineae</taxon>
        <taxon>Ostreobiaceae</taxon>
        <taxon>Ostreobium</taxon>
    </lineage>
</organism>
<dbReference type="InterPro" id="IPR018247">
    <property type="entry name" value="EF_Hand_1_Ca_BS"/>
</dbReference>
<name>A0A8S1IZY1_9CHLO</name>
<gene>
    <name evidence="3" type="ORF">OSTQU699_LOCUS4848</name>
</gene>
<dbReference type="InterPro" id="IPR011992">
    <property type="entry name" value="EF-hand-dom_pair"/>
</dbReference>
<feature type="domain" description="EF-hand" evidence="2">
    <location>
        <begin position="39"/>
        <end position="74"/>
    </location>
</feature>
<dbReference type="PANTHER" id="PTHR46971:SF1">
    <property type="entry name" value="CALCINEURIN B SUBUNIT (PROTEIN PHOSPHATASE 2B REGULATORY SUBUNIT)-LIKE PROTEIN"/>
    <property type="match status" value="1"/>
</dbReference>
<evidence type="ECO:0000313" key="3">
    <source>
        <dbReference type="EMBL" id="CAD7699489.1"/>
    </source>
</evidence>
<keyword evidence="1" id="KW-0106">Calcium</keyword>
<comment type="caution">
    <text evidence="3">The sequence shown here is derived from an EMBL/GenBank/DDBJ whole genome shotgun (WGS) entry which is preliminary data.</text>
</comment>
<dbReference type="PROSITE" id="PS50222">
    <property type="entry name" value="EF_HAND_2"/>
    <property type="match status" value="1"/>
</dbReference>
<dbReference type="PANTHER" id="PTHR46971">
    <property type="entry name" value="CALCINEURIN B SUBUNIT (PROTEIN PHOSPHATASE 2B REGULATORY SUBUNIT)-LIKE PROTEIN"/>
    <property type="match status" value="1"/>
</dbReference>
<dbReference type="OrthoDB" id="191686at2759"/>
<dbReference type="GO" id="GO:0005509">
    <property type="term" value="F:calcium ion binding"/>
    <property type="evidence" value="ECO:0007669"/>
    <property type="project" value="InterPro"/>
</dbReference>
<dbReference type="PROSITE" id="PS00018">
    <property type="entry name" value="EF_HAND_1"/>
    <property type="match status" value="1"/>
</dbReference>
<evidence type="ECO:0000259" key="2">
    <source>
        <dbReference type="PROSITE" id="PS50222"/>
    </source>
</evidence>
<dbReference type="AlphaFoldDB" id="A0A8S1IZY1"/>